<dbReference type="GO" id="GO:0006397">
    <property type="term" value="P:mRNA processing"/>
    <property type="evidence" value="ECO:0007669"/>
    <property type="project" value="UniProtKB-KW"/>
</dbReference>
<comment type="caution">
    <text evidence="7">The sequence shown here is derived from an EMBL/GenBank/DDBJ whole genome shotgun (WGS) entry which is preliminary data.</text>
</comment>
<dbReference type="Pfam" id="PF17098">
    <property type="entry name" value="Wtap"/>
    <property type="match status" value="1"/>
</dbReference>
<dbReference type="OrthoDB" id="3363802at2759"/>
<dbReference type="GO" id="GO:0000381">
    <property type="term" value="P:regulation of alternative mRNA splicing, via spliceosome"/>
    <property type="evidence" value="ECO:0007669"/>
    <property type="project" value="InterPro"/>
</dbReference>
<evidence type="ECO:0000256" key="4">
    <source>
        <dbReference type="ARBA" id="ARBA00023187"/>
    </source>
</evidence>
<keyword evidence="8" id="KW-1185">Reference proteome</keyword>
<dbReference type="GO" id="GO:0005634">
    <property type="term" value="C:nucleus"/>
    <property type="evidence" value="ECO:0007669"/>
    <property type="project" value="UniProtKB-SubCell"/>
</dbReference>
<protein>
    <submittedName>
        <fullName evidence="7">Uncharacterized protein</fullName>
    </submittedName>
</protein>
<reference evidence="7 8" key="1">
    <citation type="journal article" date="2019" name="Nat. Ecol. Evol.">
        <title>Megaphylogeny resolves global patterns of mushroom evolution.</title>
        <authorList>
            <person name="Varga T."/>
            <person name="Krizsan K."/>
            <person name="Foldi C."/>
            <person name="Dima B."/>
            <person name="Sanchez-Garcia M."/>
            <person name="Sanchez-Ramirez S."/>
            <person name="Szollosi G.J."/>
            <person name="Szarkandi J.G."/>
            <person name="Papp V."/>
            <person name="Albert L."/>
            <person name="Andreopoulos W."/>
            <person name="Angelini C."/>
            <person name="Antonin V."/>
            <person name="Barry K.W."/>
            <person name="Bougher N.L."/>
            <person name="Buchanan P."/>
            <person name="Buyck B."/>
            <person name="Bense V."/>
            <person name="Catcheside P."/>
            <person name="Chovatia M."/>
            <person name="Cooper J."/>
            <person name="Damon W."/>
            <person name="Desjardin D."/>
            <person name="Finy P."/>
            <person name="Geml J."/>
            <person name="Haridas S."/>
            <person name="Hughes K."/>
            <person name="Justo A."/>
            <person name="Karasinski D."/>
            <person name="Kautmanova I."/>
            <person name="Kiss B."/>
            <person name="Kocsube S."/>
            <person name="Kotiranta H."/>
            <person name="LaButti K.M."/>
            <person name="Lechner B.E."/>
            <person name="Liimatainen K."/>
            <person name="Lipzen A."/>
            <person name="Lukacs Z."/>
            <person name="Mihaltcheva S."/>
            <person name="Morgado L.N."/>
            <person name="Niskanen T."/>
            <person name="Noordeloos M.E."/>
            <person name="Ohm R.A."/>
            <person name="Ortiz-Santana B."/>
            <person name="Ovrebo C."/>
            <person name="Racz N."/>
            <person name="Riley R."/>
            <person name="Savchenko A."/>
            <person name="Shiryaev A."/>
            <person name="Soop K."/>
            <person name="Spirin V."/>
            <person name="Szebenyi C."/>
            <person name="Tomsovsky M."/>
            <person name="Tulloss R.E."/>
            <person name="Uehling J."/>
            <person name="Grigoriev I.V."/>
            <person name="Vagvolgyi C."/>
            <person name="Papp T."/>
            <person name="Martin F.M."/>
            <person name="Miettinen O."/>
            <person name="Hibbett D.S."/>
            <person name="Nagy L.G."/>
        </authorList>
    </citation>
    <scope>NUCLEOTIDE SEQUENCE [LARGE SCALE GENOMIC DNA]</scope>
    <source>
        <strain evidence="7 8">FP101781</strain>
    </source>
</reference>
<evidence type="ECO:0000256" key="5">
    <source>
        <dbReference type="ARBA" id="ARBA00023242"/>
    </source>
</evidence>
<evidence type="ECO:0000313" key="8">
    <source>
        <dbReference type="Proteomes" id="UP000298030"/>
    </source>
</evidence>
<dbReference type="EMBL" id="QPFP01000007">
    <property type="protein sequence ID" value="TEB35623.1"/>
    <property type="molecule type" value="Genomic_DNA"/>
</dbReference>
<name>A0A4Y7TN41_COPMI</name>
<comment type="subcellular location">
    <subcellularLocation>
        <location evidence="1">Nucleus</location>
    </subcellularLocation>
</comment>
<accession>A0A4Y7TN41</accession>
<evidence type="ECO:0000256" key="2">
    <source>
        <dbReference type="ARBA" id="ARBA00010313"/>
    </source>
</evidence>
<dbReference type="InterPro" id="IPR033757">
    <property type="entry name" value="WTAP"/>
</dbReference>
<dbReference type="STRING" id="71717.A0A4Y7TN41"/>
<dbReference type="GO" id="GO:0016556">
    <property type="term" value="P:mRNA modification"/>
    <property type="evidence" value="ECO:0007669"/>
    <property type="project" value="InterPro"/>
</dbReference>
<comment type="similarity">
    <text evidence="2">Belongs to the fl(2)d family.</text>
</comment>
<evidence type="ECO:0000256" key="6">
    <source>
        <dbReference type="SAM" id="MobiDB-lite"/>
    </source>
</evidence>
<dbReference type="GO" id="GO:0008380">
    <property type="term" value="P:RNA splicing"/>
    <property type="evidence" value="ECO:0007669"/>
    <property type="project" value="UniProtKB-KW"/>
</dbReference>
<keyword evidence="4" id="KW-0508">mRNA splicing</keyword>
<keyword evidence="5" id="KW-0539">Nucleus</keyword>
<dbReference type="Proteomes" id="UP000298030">
    <property type="component" value="Unassembled WGS sequence"/>
</dbReference>
<proteinExistence type="inferred from homology"/>
<organism evidence="7 8">
    <name type="scientific">Coprinellus micaceus</name>
    <name type="common">Glistening ink-cap mushroom</name>
    <name type="synonym">Coprinus micaceus</name>
    <dbReference type="NCBI Taxonomy" id="71717"/>
    <lineage>
        <taxon>Eukaryota</taxon>
        <taxon>Fungi</taxon>
        <taxon>Dikarya</taxon>
        <taxon>Basidiomycota</taxon>
        <taxon>Agaricomycotina</taxon>
        <taxon>Agaricomycetes</taxon>
        <taxon>Agaricomycetidae</taxon>
        <taxon>Agaricales</taxon>
        <taxon>Agaricineae</taxon>
        <taxon>Psathyrellaceae</taxon>
        <taxon>Coprinellus</taxon>
    </lineage>
</organism>
<dbReference type="AlphaFoldDB" id="A0A4Y7TN41"/>
<evidence type="ECO:0000256" key="3">
    <source>
        <dbReference type="ARBA" id="ARBA00022664"/>
    </source>
</evidence>
<evidence type="ECO:0000313" key="7">
    <source>
        <dbReference type="EMBL" id="TEB35623.1"/>
    </source>
</evidence>
<gene>
    <name evidence="7" type="ORF">FA13DRAFT_1728467</name>
</gene>
<evidence type="ECO:0000256" key="1">
    <source>
        <dbReference type="ARBA" id="ARBA00004123"/>
    </source>
</evidence>
<sequence>MRLLLPHIKNAAKAAEPSSSTVLNALTQKVKLLQEENDELYQILRVKETGKLKEEVRSLRKVVHKLEGSLRGTSLAPTQEVMHDRKPVESHQVIDSLS</sequence>
<keyword evidence="3" id="KW-0507">mRNA processing</keyword>
<feature type="region of interest" description="Disordered" evidence="6">
    <location>
        <begin position="74"/>
        <end position="98"/>
    </location>
</feature>